<feature type="signal peptide" evidence="1">
    <location>
        <begin position="1"/>
        <end position="26"/>
    </location>
</feature>
<dbReference type="AlphaFoldDB" id="A0A1G9UHL5"/>
<keyword evidence="1" id="KW-0732">Signal</keyword>
<dbReference type="Gene3D" id="1.20.1260.10">
    <property type="match status" value="1"/>
</dbReference>
<protein>
    <submittedName>
        <fullName evidence="3">Uncharacterized conserved protein, DUF305 family</fullName>
    </submittedName>
</protein>
<dbReference type="RefSeq" id="WP_030432448.1">
    <property type="nucleotide sequence ID" value="NZ_JOEF01000027.1"/>
</dbReference>
<dbReference type="Pfam" id="PF13628">
    <property type="entry name" value="DUF4142"/>
    <property type="match status" value="1"/>
</dbReference>
<sequence length="191" mass="20679">MMPLRLVTAAGLAYALLMIGSSTAEATRPPSAGLTTSAEARQAADTRQGNRTDESFLQKTHQASLFGIAKGVMAVDKGRCPAVRRLGGDIGRNRNQLDHKIRQLALRARVALPSGPDPEQEAVVGGLAMKSGDGFDRAWLQAQASTHRQVLELARQELLHGQSAEAKRLARDISLTVRKHLEQVRQALRVC</sequence>
<reference evidence="3 4" key="1">
    <citation type="submission" date="2016-10" db="EMBL/GenBank/DDBJ databases">
        <authorList>
            <person name="de Groot N.N."/>
        </authorList>
    </citation>
    <scope>NUCLEOTIDE SEQUENCE [LARGE SCALE GENOMIC DNA]</scope>
    <source>
        <strain evidence="3 4">DSM 44149</strain>
    </source>
</reference>
<name>A0A1G9UHL5_ALLAB</name>
<proteinExistence type="predicted"/>
<evidence type="ECO:0000313" key="4">
    <source>
        <dbReference type="Proteomes" id="UP000183376"/>
    </source>
</evidence>
<dbReference type="InterPro" id="IPR025419">
    <property type="entry name" value="DUF4142"/>
</dbReference>
<dbReference type="eggNOG" id="COG3652">
    <property type="taxonomic scope" value="Bacteria"/>
</dbReference>
<dbReference type="PANTHER" id="PTHR38593">
    <property type="entry name" value="BLR2558 PROTEIN"/>
    <property type="match status" value="1"/>
</dbReference>
<evidence type="ECO:0000259" key="2">
    <source>
        <dbReference type="Pfam" id="PF13628"/>
    </source>
</evidence>
<organism evidence="3 4">
    <name type="scientific">Allokutzneria albata</name>
    <name type="common">Kibdelosporangium albatum</name>
    <dbReference type="NCBI Taxonomy" id="211114"/>
    <lineage>
        <taxon>Bacteria</taxon>
        <taxon>Bacillati</taxon>
        <taxon>Actinomycetota</taxon>
        <taxon>Actinomycetes</taxon>
        <taxon>Pseudonocardiales</taxon>
        <taxon>Pseudonocardiaceae</taxon>
        <taxon>Allokutzneria</taxon>
    </lineage>
</organism>
<dbReference type="Proteomes" id="UP000183376">
    <property type="component" value="Chromosome I"/>
</dbReference>
<dbReference type="InterPro" id="IPR012347">
    <property type="entry name" value="Ferritin-like"/>
</dbReference>
<dbReference type="PANTHER" id="PTHR38593:SF1">
    <property type="entry name" value="BLR2558 PROTEIN"/>
    <property type="match status" value="1"/>
</dbReference>
<evidence type="ECO:0000256" key="1">
    <source>
        <dbReference type="SAM" id="SignalP"/>
    </source>
</evidence>
<dbReference type="OrthoDB" id="4567117at2"/>
<evidence type="ECO:0000313" key="3">
    <source>
        <dbReference type="EMBL" id="SDM59333.1"/>
    </source>
</evidence>
<gene>
    <name evidence="3" type="ORF">SAMN04489726_2413</name>
</gene>
<dbReference type="STRING" id="211114.SAMN04489726_2413"/>
<keyword evidence="4" id="KW-1185">Reference proteome</keyword>
<feature type="chain" id="PRO_5009245574" evidence="1">
    <location>
        <begin position="27"/>
        <end position="191"/>
    </location>
</feature>
<accession>A0A1G9UHL5</accession>
<dbReference type="EMBL" id="LT629701">
    <property type="protein sequence ID" value="SDM59333.1"/>
    <property type="molecule type" value="Genomic_DNA"/>
</dbReference>
<feature type="domain" description="DUF4142" evidence="2">
    <location>
        <begin position="52"/>
        <end position="186"/>
    </location>
</feature>